<dbReference type="eggNOG" id="COG1196">
    <property type="taxonomic scope" value="Bacteria"/>
</dbReference>
<evidence type="ECO:0000256" key="3">
    <source>
        <dbReference type="ARBA" id="ARBA00022801"/>
    </source>
</evidence>
<protein>
    <submittedName>
        <fullName evidence="9">Gamma-DL-glutamyl hydrolase</fullName>
        <ecNumber evidence="9">3.4.19.-</ecNumber>
    </submittedName>
    <submittedName>
        <fullName evidence="8">Phage-related protein</fullName>
    </submittedName>
</protein>
<dbReference type="Pfam" id="PF10145">
    <property type="entry name" value="PhageMin_Tail"/>
    <property type="match status" value="1"/>
</dbReference>
<dbReference type="InterPro" id="IPR038765">
    <property type="entry name" value="Papain-like_cys_pep_sf"/>
</dbReference>
<dbReference type="InterPro" id="IPR000064">
    <property type="entry name" value="NLP_P60_dom"/>
</dbReference>
<dbReference type="Gene3D" id="3.90.1720.10">
    <property type="entry name" value="endopeptidase domain like (from Nostoc punctiforme)"/>
    <property type="match status" value="1"/>
</dbReference>
<dbReference type="KEGG" id="clj:CLJU_c16810"/>
<dbReference type="InterPro" id="IPR008258">
    <property type="entry name" value="Transglycosylase_SLT_dom_1"/>
</dbReference>
<keyword evidence="3 9" id="KW-0378">Hydrolase</keyword>
<feature type="coiled-coil region" evidence="5">
    <location>
        <begin position="965"/>
        <end position="992"/>
    </location>
</feature>
<dbReference type="GO" id="GO:0006508">
    <property type="term" value="P:proteolysis"/>
    <property type="evidence" value="ECO:0007669"/>
    <property type="project" value="UniProtKB-KW"/>
</dbReference>
<evidence type="ECO:0000313" key="8">
    <source>
        <dbReference type="EMBL" id="ADK14745.1"/>
    </source>
</evidence>
<dbReference type="CAZy" id="GH23">
    <property type="family name" value="Glycoside Hydrolase Family 23"/>
</dbReference>
<dbReference type="OrthoDB" id="9808890at2"/>
<feature type="compositionally biased region" description="Basic and acidic residues" evidence="6">
    <location>
        <begin position="2083"/>
        <end position="2112"/>
    </location>
</feature>
<dbReference type="NCBIfam" id="TIGR01760">
    <property type="entry name" value="tape_meas_TP901"/>
    <property type="match status" value="1"/>
</dbReference>
<gene>
    <name evidence="9" type="primary">pgdS</name>
    <name evidence="8" type="ordered locus">CLJU_c16810</name>
    <name evidence="9" type="ORF">WX45_01946</name>
</gene>
<evidence type="ECO:0000313" key="10">
    <source>
        <dbReference type="Proteomes" id="UP000001656"/>
    </source>
</evidence>
<dbReference type="Pfam" id="PF01464">
    <property type="entry name" value="SLT"/>
    <property type="match status" value="1"/>
</dbReference>
<dbReference type="eggNOG" id="COG0741">
    <property type="taxonomic scope" value="Bacteria"/>
</dbReference>
<evidence type="ECO:0000259" key="7">
    <source>
        <dbReference type="PROSITE" id="PS51935"/>
    </source>
</evidence>
<name>D8GU82_CLOLD</name>
<reference evidence="8" key="1">
    <citation type="submission" date="2009-07" db="EMBL/GenBank/DDBJ databases">
        <authorList>
            <person name="Koepke M."/>
            <person name="Hujer S."/>
            <person name="Held C."/>
            <person name="Wiezer A."/>
            <person name="Liesegang H."/>
            <person name="Ehrenreich A."/>
            <person name="Gottschalk G."/>
            <person name="Duerre P."/>
        </authorList>
    </citation>
    <scope>NUCLEOTIDE SEQUENCE</scope>
    <source>
        <strain evidence="8">DSM 13528</strain>
    </source>
</reference>
<dbReference type="eggNOG" id="COG0791">
    <property type="taxonomic scope" value="Bacteria"/>
</dbReference>
<feature type="compositionally biased region" description="Polar residues" evidence="6">
    <location>
        <begin position="1239"/>
        <end position="1266"/>
    </location>
</feature>
<proteinExistence type="inferred from homology"/>
<dbReference type="EMBL" id="LITS01000029">
    <property type="protein sequence ID" value="OAA84102.1"/>
    <property type="molecule type" value="Genomic_DNA"/>
</dbReference>
<keyword evidence="11" id="KW-1185">Reference proteome</keyword>
<evidence type="ECO:0000256" key="1">
    <source>
        <dbReference type="ARBA" id="ARBA00007074"/>
    </source>
</evidence>
<feature type="region of interest" description="Disordered" evidence="6">
    <location>
        <begin position="2074"/>
        <end position="2117"/>
    </location>
</feature>
<feature type="coiled-coil region" evidence="5">
    <location>
        <begin position="1789"/>
        <end position="1893"/>
    </location>
</feature>
<dbReference type="InterPro" id="IPR023346">
    <property type="entry name" value="Lysozyme-like_dom_sf"/>
</dbReference>
<dbReference type="STRING" id="748727.CLJU_c16810"/>
<dbReference type="GO" id="GO:0008234">
    <property type="term" value="F:cysteine-type peptidase activity"/>
    <property type="evidence" value="ECO:0007669"/>
    <property type="project" value="UniProtKB-KW"/>
</dbReference>
<dbReference type="SUPFAM" id="SSF54001">
    <property type="entry name" value="Cysteine proteinases"/>
    <property type="match status" value="1"/>
</dbReference>
<dbReference type="Gene3D" id="1.10.530.10">
    <property type="match status" value="1"/>
</dbReference>
<evidence type="ECO:0000256" key="5">
    <source>
        <dbReference type="SAM" id="Coils"/>
    </source>
</evidence>
<accession>D8GU82</accession>
<dbReference type="RefSeq" id="WP_013238342.1">
    <property type="nucleotide sequence ID" value="NC_014328.1"/>
</dbReference>
<evidence type="ECO:0000313" key="11">
    <source>
        <dbReference type="Proteomes" id="UP000077020"/>
    </source>
</evidence>
<evidence type="ECO:0000256" key="2">
    <source>
        <dbReference type="ARBA" id="ARBA00022670"/>
    </source>
</evidence>
<keyword evidence="5" id="KW-0175">Coiled coil</keyword>
<organism evidence="8 10">
    <name type="scientific">Clostridium ljungdahlii (strain ATCC 55383 / DSM 13528 / PETC)</name>
    <dbReference type="NCBI Taxonomy" id="748727"/>
    <lineage>
        <taxon>Bacteria</taxon>
        <taxon>Bacillati</taxon>
        <taxon>Bacillota</taxon>
        <taxon>Clostridia</taxon>
        <taxon>Eubacteriales</taxon>
        <taxon>Clostridiaceae</taxon>
        <taxon>Clostridium</taxon>
    </lineage>
</organism>
<dbReference type="EC" id="3.4.19.-" evidence="9"/>
<reference evidence="9 11" key="3">
    <citation type="journal article" date="2016" name="Biotechnol. Bioeng.">
        <title>Traits of selected Clostridium strains for syngas fermentation to ethanol.</title>
        <authorList>
            <person name="Martin M.E."/>
            <person name="Richter H."/>
            <person name="Saha S."/>
            <person name="Angenent L.T."/>
        </authorList>
    </citation>
    <scope>NUCLEOTIDE SEQUENCE [LARGE SCALE GENOMIC DNA]</scope>
    <source>
        <strain evidence="9 11">PETC</strain>
    </source>
</reference>
<dbReference type="PANTHER" id="PTHR47053">
    <property type="entry name" value="MUREIN DD-ENDOPEPTIDASE MEPH-RELATED"/>
    <property type="match status" value="1"/>
</dbReference>
<dbReference type="Proteomes" id="UP000001656">
    <property type="component" value="Chromosome"/>
</dbReference>
<evidence type="ECO:0000256" key="4">
    <source>
        <dbReference type="ARBA" id="ARBA00022807"/>
    </source>
</evidence>
<reference evidence="8 10" key="2">
    <citation type="journal article" date="2010" name="Proc. Natl. Acad. Sci. U.S.A.">
        <title>Clostridium ljungdahlii represents a microbial production platform based on syngas.</title>
        <authorList>
            <person name="Kopke M."/>
            <person name="Held C."/>
            <person name="Hujer S."/>
            <person name="Liesegang H."/>
            <person name="Wiezer A."/>
            <person name="Wollherr A."/>
            <person name="Ehrenreich A."/>
            <person name="Liebl W."/>
            <person name="Gottschalk G."/>
            <person name="Durre P."/>
        </authorList>
    </citation>
    <scope>NUCLEOTIDE SEQUENCE [LARGE SCALE GENOMIC DNA]</scope>
    <source>
        <strain evidence="10">ATCC 55383 / DSM 13528 / PETC</strain>
        <strain evidence="8">DSM 13528</strain>
    </source>
</reference>
<feature type="domain" description="NlpC/P60" evidence="7">
    <location>
        <begin position="1358"/>
        <end position="1478"/>
    </location>
</feature>
<dbReference type="HOGENOM" id="CLU_226945_0_0_9"/>
<dbReference type="PATRIC" id="fig|748727.19.peg.2350"/>
<keyword evidence="2" id="KW-0645">Protease</keyword>
<dbReference type="PROSITE" id="PS51935">
    <property type="entry name" value="NLPC_P60"/>
    <property type="match status" value="1"/>
</dbReference>
<dbReference type="EMBL" id="CP001666">
    <property type="protein sequence ID" value="ADK14745.1"/>
    <property type="molecule type" value="Genomic_DNA"/>
</dbReference>
<sequence length="2778" mass="307823">MADGLKIGWNQENLNQMIRQIEEMKNKVTENSVNISINKDSVLSQLDSMISGIKNMQEKASTPIDIQINTTKSQEELANIKGSFEDIANAYKNLGNASFSSINFDGNGMLKDFTIQLEQVNGLIDKVKYNAKDFVDGQNNMTPISFKVDNIKQINDIDKVIDKVENFKNKYNDAIRDLQGNGNVKESSIGEFQKQLDSLNTTNFKEKANEIKNTYNDLLNQQKQYTTELKQQEQLSNFVTVQKNKLNNTRSGYNGKLDTGSTQYLELEVTYGKLIEELNTYKKEGKALTTEETNDIKERINNFGREKNSILEVTNTIKQQENAVDGLKNKFGNIIPTSKINQIKEALQSLYKSNDLKGDSNAISQEIEKLKQLANEVQRVKGFGSNAGTFSGTGINMGSSLQDIEEFIQKTVSAKASIDNIKESMDSLGNKVKTVTYSVNEGNGVISKHKMTIDEDTSSLYNIATGLQNASSKNSSFSSSIGNAVKNLALYATGAGLAYEAINKIKDAIDNVNSVNKSQANLQMVTGMNQDQVKGLTKQYTDLANQLHVTQSQVLSSAENFLRAGHSVQESMGLIKATNIGAALSGQDAKDVADQLIAISNGFRMNTSNAKELNDVVSKLTVADNESATSFKEIATAMQGSSNMAQSVKVDFNHLLSYISTVSSVSRRNASSIGQSFVAQFARYQNVKGGQKFDAENQDLSNVERDLHKYADINLRSDSKTFKSYETVIDDLTKKWGKLDEVSRAAISKAMAGTTHAEDFQVLMNNMDKVNGMMKDLGNASGYAEKQYEKVFAKSTQARINDFKNSLTGLYQSMISSESINKGLNALTGFIKTLDTLATTSKGSGVALAGLAASMVLIITKGKAITGLFTQIGIVLSNFMIVASKAGVVAGLADTFNILATSIKGVTVALLTNPLTLTIAALGVATAVIIKHVEHQKELKEQTDGLRDSYVTLTQAMKDNDSASISSSSKNLKSSQEQLQNLIKQRNELQKQMNSSPNIGDPRVDAPIKNMNASKLDDVNKKIKEQEQVLSDAGVAFNKTTGEVMALTVAESRIETNGVVDKIKDTTQAEIDHKDEIIKLGNEYNNLAQIQKPSIDQQQQMSDLAQTLSNNVSGLTTVKDKDGNVTIKNNGLLNAEISILGDEGVSVDKLKQIKLDAAKSNEQVQIGETTVTYEQAKARVQILNDEANAWTGVANMSELPDSTRKMAQGFAKNSKQKANDIQAYINNIDNTYNKAMSDTTSSTQALTDENNNGYTPSEDGATSSTKKNTEAQKAQKAIIDKVKEATKEYETELKNLDNIEYKLEDNLKHMDETSEKYRQGLREEIDILKQKEGFLQKGINLNNSSMGALGGYASGAGSQLGEEVAQLAEQYQGVPYVRGGADPSGFDCSGLVQYVYSQLGISLPRTSEEQFTVGTPVDKDNLQPGDLVFFEGSSPGHVAIYTGGGDIVAATHSGSDVKVESLDDVANADGYSGARRIVSGGSSSESSVPSEMTYKEIVDAAGSKYGVDPNLIAAVIEQESSWEADQKTGGAVGLMQLEPETAESMGLPRDQRTDPLKNVMAGTQYLAGLINKYGEEKGVALYNTGEYGGGNYGYANSVESKKSAYASGSKSIPNSSADVSGDTDVLSEMDDLNSKTADYQKQLIDAQSKVFDTYTRIYNSQLDEFKLQIDNYTKLQEYNKNQYDLLRETDFTSADKYAKAEWQDENDIYGVLTKKETFIKDQQKQNVYDEATLAKMKQDLLDTQEQEVETINKLHDEFTEWQDNALTDATKHYKDQLTEIQAQLDLIDTKDKNNYQDELELNKQELEQQEEIKARTEERLQAIKELIDAEKNDTTKQVLIDEYNKINNELLATSKEIASINNSIDELNLENKLKSYVDDIKSVNDELDVLNDKTDSSKANGETIEDFDKKIGYYNQINDDLQKQIDLYTQQIKLWQDLRSEFEKGSELWTEYNDKVNDAQGKLTELEKNKIDNAKKTEELTENQVLDIAENAIYGGKTQQEFEDNAKARENAIDEQLKLMDKQEQNLQEQETRNKNLLDLEEARVKLQEDQSNKNVQELTKDKNGNWQFTYVANQDTVDQDEKDMRDKMQSNNDWERQNKQKHDQDALNDEKEQLEEEVSMRQEAMERIKTNIENNFNDQRNLFTTGQTDIATIVENSLSQISNLYSSTFPEITNIITENVEAQIAEMNKLNPNFANVQNAITGITNPQTPAVTQHVVYGSGIDIDNAKQMFGTDGITYVNIDKDHMTDEQRKKIKLGDNDLLLGGAGVTYGITENQNGGSGTRLWGQDRYATNEKMANWSEENQETKHFVFAAGEDLINAKAIYGDAYTYIPTDRWTEKEWSELHTKAGDKVIGSQDRTPGLVLNGATRIYGQDRNDTANKIENNALDKGIIDKRNVYAGGKDYESAKQLLDSTYYNLIDISSKDFDASKVNLTGDDWVLGGEAVTSSLNNQISQSRARRIYGQTADDTKKALEKARDDDLANVQKYNQNVTKNIKQSTQKQTVLIQDAQTKESYSIEVGANTNLDTVIASMGNIYDVTNDGMGRVVVTVNDHVQEAIESFNKLLEAEAAAGIQVSSYTPTKIGDVDTRPVEYATGADAKILEVQYGETIRILPGTGFSRRPGSTRYDTNRLYQEDLARKGYLPIHDAGDLYKYADGGKIDYTGLAIVDGTPSKPEMVLNSDDTSKYLEASKLIRDVDLDKSLNAYQYIPDLMPNLMKSIPMNNLIKNNCNQQPTQVSNTFKFDKVELPNVTDVESFVKELGNFGVRQFTSSYVNGY</sequence>
<keyword evidence="4" id="KW-0788">Thiol protease</keyword>
<dbReference type="Proteomes" id="UP000077020">
    <property type="component" value="Unassembled WGS sequence"/>
</dbReference>
<feature type="coiled-coil region" evidence="5">
    <location>
        <begin position="2006"/>
        <end position="2040"/>
    </location>
</feature>
<feature type="coiled-coil region" evidence="5">
    <location>
        <begin position="1918"/>
        <end position="1969"/>
    </location>
</feature>
<dbReference type="PANTHER" id="PTHR47053:SF1">
    <property type="entry name" value="MUREIN DD-ENDOPEPTIDASE MEPH-RELATED"/>
    <property type="match status" value="1"/>
</dbReference>
<comment type="similarity">
    <text evidence="1">Belongs to the peptidase C40 family.</text>
</comment>
<dbReference type="InterPro" id="IPR051202">
    <property type="entry name" value="Peptidase_C40"/>
</dbReference>
<evidence type="ECO:0000313" key="9">
    <source>
        <dbReference type="EMBL" id="OAA84102.1"/>
    </source>
</evidence>
<dbReference type="InterPro" id="IPR010090">
    <property type="entry name" value="Phage_tape_meas"/>
</dbReference>
<evidence type="ECO:0000256" key="6">
    <source>
        <dbReference type="SAM" id="MobiDB-lite"/>
    </source>
</evidence>
<dbReference type="Pfam" id="PF00877">
    <property type="entry name" value="NLPC_P60"/>
    <property type="match status" value="1"/>
</dbReference>
<feature type="region of interest" description="Disordered" evidence="6">
    <location>
        <begin position="1239"/>
        <end position="1270"/>
    </location>
</feature>
<feature type="coiled-coil region" evidence="5">
    <location>
        <begin position="208"/>
        <end position="235"/>
    </location>
</feature>
<dbReference type="SUPFAM" id="SSF53955">
    <property type="entry name" value="Lysozyme-like"/>
    <property type="match status" value="1"/>
</dbReference>